<comment type="catalytic activity">
    <reaction evidence="3">
        <text>3',3',3'-c-tri-AMP + H2O = A[3'-5']pA[3'-5']pAp[3'] + H(+)</text>
        <dbReference type="Rhea" id="RHEA:72859"/>
        <dbReference type="ChEBI" id="CHEBI:15377"/>
        <dbReference type="ChEBI" id="CHEBI:15378"/>
        <dbReference type="ChEBI" id="CHEBI:192523"/>
        <dbReference type="ChEBI" id="CHEBI:192530"/>
    </reaction>
    <physiologicalReaction direction="left-to-right" evidence="3">
        <dbReference type="Rhea" id="RHEA:72860"/>
    </physiologicalReaction>
</comment>
<dbReference type="Proteomes" id="UP000247773">
    <property type="component" value="Genome"/>
</dbReference>
<comment type="similarity">
    <text evidence="6">Belongs to the anti-CBASS protein Acb1 family.</text>
</comment>
<evidence type="ECO:0000256" key="1">
    <source>
        <dbReference type="ARBA" id="ARBA00022801"/>
    </source>
</evidence>
<protein>
    <recommendedName>
        <fullName evidence="7">Anti-CBASS protein Acb1</fullName>
    </recommendedName>
</protein>
<accession>A0A2U7N529</accession>
<feature type="domain" description="Anti-CBASS protein Acb1-like C-terminal" evidence="9">
    <location>
        <begin position="8"/>
        <end position="144"/>
    </location>
</feature>
<evidence type="ECO:0000256" key="8">
    <source>
        <dbReference type="ARBA" id="ARBA00048123"/>
    </source>
</evidence>
<dbReference type="SUPFAM" id="SSF55144">
    <property type="entry name" value="LigT-like"/>
    <property type="match status" value="1"/>
</dbReference>
<proteinExistence type="inferred from homology"/>
<keyword evidence="1" id="KW-0378">Hydrolase</keyword>
<reference evidence="10 11" key="1">
    <citation type="submission" date="2017-04" db="EMBL/GenBank/DDBJ databases">
        <title>Isolation of lytic bacteriophages infecting Pseudomonas strains for biocontrol of fish and shrimp spoilage during chilled storage.</title>
        <authorList>
            <person name="Yang Z."/>
            <person name="Tao X."/>
            <person name="Gao L."/>
            <person name="Rao S."/>
        </authorList>
    </citation>
    <scope>NUCLEOTIDE SEQUENCE [LARGE SCALE GENOMIC DNA]</scope>
</reference>
<evidence type="ECO:0000259" key="9">
    <source>
        <dbReference type="Pfam" id="PF23474"/>
    </source>
</evidence>
<comment type="catalytic activity">
    <reaction evidence="2">
        <text>3',3',3'-cAAG + H2O = G[3'-5']pA[3'-5']pAp[3'] + H(+)</text>
        <dbReference type="Rhea" id="RHEA:72863"/>
        <dbReference type="ChEBI" id="CHEBI:15377"/>
        <dbReference type="ChEBI" id="CHEBI:15378"/>
        <dbReference type="ChEBI" id="CHEBI:143810"/>
        <dbReference type="ChEBI" id="CHEBI:192532"/>
    </reaction>
    <physiologicalReaction direction="left-to-right" evidence="2">
        <dbReference type="Rhea" id="RHEA:72864"/>
    </physiologicalReaction>
</comment>
<dbReference type="InterPro" id="IPR056175">
    <property type="entry name" value="Acb1-like_C"/>
</dbReference>
<evidence type="ECO:0000256" key="6">
    <source>
        <dbReference type="ARBA" id="ARBA00034316"/>
    </source>
</evidence>
<evidence type="ECO:0000313" key="11">
    <source>
        <dbReference type="Proteomes" id="UP000247773"/>
    </source>
</evidence>
<comment type="catalytic activity">
    <reaction evidence="8">
        <text>3',3'-cUAMP + H2O = U[3'-5']pAp[3'] + H(+)</text>
        <dbReference type="Rhea" id="RHEA:72835"/>
        <dbReference type="ChEBI" id="CHEBI:15377"/>
        <dbReference type="ChEBI" id="CHEBI:15378"/>
        <dbReference type="ChEBI" id="CHEBI:143809"/>
        <dbReference type="ChEBI" id="CHEBI:192498"/>
    </reaction>
    <physiologicalReaction direction="left-to-right" evidence="8">
        <dbReference type="Rhea" id="RHEA:72836"/>
    </physiologicalReaction>
</comment>
<dbReference type="GO" id="GO:0016787">
    <property type="term" value="F:hydrolase activity"/>
    <property type="evidence" value="ECO:0007669"/>
    <property type="project" value="UniProtKB-KW"/>
</dbReference>
<comment type="catalytic activity">
    <reaction evidence="5">
        <text>3',3'-cGAMP + H2O = G[3'-5']pAp[3'] + H(+)</text>
        <dbReference type="Rhea" id="RHEA:72831"/>
        <dbReference type="ChEBI" id="CHEBI:15377"/>
        <dbReference type="ChEBI" id="CHEBI:15378"/>
        <dbReference type="ChEBI" id="CHEBI:71501"/>
        <dbReference type="ChEBI" id="CHEBI:192497"/>
    </reaction>
    <physiologicalReaction direction="left-to-right" evidence="5">
        <dbReference type="Rhea" id="RHEA:72832"/>
    </physiologicalReaction>
</comment>
<evidence type="ECO:0000256" key="3">
    <source>
        <dbReference type="ARBA" id="ARBA00034240"/>
    </source>
</evidence>
<name>A0A2U7N529_9CAUD</name>
<evidence type="ECO:0000256" key="4">
    <source>
        <dbReference type="ARBA" id="ARBA00034244"/>
    </source>
</evidence>
<gene>
    <name evidence="10" type="ORF">PspYZU05_104</name>
</gene>
<keyword evidence="11" id="KW-1185">Reference proteome</keyword>
<dbReference type="Pfam" id="PF23474">
    <property type="entry name" value="Acb1"/>
    <property type="match status" value="1"/>
</dbReference>
<evidence type="ECO:0000313" key="10">
    <source>
        <dbReference type="EMBL" id="ASD52056.1"/>
    </source>
</evidence>
<evidence type="ECO:0000256" key="5">
    <source>
        <dbReference type="ARBA" id="ARBA00034283"/>
    </source>
</evidence>
<dbReference type="EMBL" id="KY971610">
    <property type="protein sequence ID" value="ASD52056.1"/>
    <property type="molecule type" value="Genomic_DNA"/>
</dbReference>
<organism evidence="10 11">
    <name type="scientific">Pseudomonas phage PspYZU05</name>
    <dbReference type="NCBI Taxonomy" id="1983556"/>
    <lineage>
        <taxon>Viruses</taxon>
        <taxon>Duplodnaviria</taxon>
        <taxon>Heunggongvirae</taxon>
        <taxon>Uroviricota</taxon>
        <taxon>Caudoviricetes</taxon>
        <taxon>Pantevenvirales</taxon>
        <taxon>Straboviridae</taxon>
        <taxon>Jiangsuvirus</taxon>
        <taxon>Jiangsuvirus pspyzu05</taxon>
    </lineage>
</organism>
<evidence type="ECO:0000256" key="7">
    <source>
        <dbReference type="ARBA" id="ARBA00034343"/>
    </source>
</evidence>
<comment type="catalytic activity">
    <reaction evidence="4">
        <text>3',3',3'-cAAG + H2O = A[3'-5']pG[3'-5']pAp[3'] + H(+)</text>
        <dbReference type="Rhea" id="RHEA:72867"/>
        <dbReference type="ChEBI" id="CHEBI:15377"/>
        <dbReference type="ChEBI" id="CHEBI:15378"/>
        <dbReference type="ChEBI" id="CHEBI:143810"/>
        <dbReference type="ChEBI" id="CHEBI:192533"/>
    </reaction>
    <physiologicalReaction direction="left-to-right" evidence="4">
        <dbReference type="Rhea" id="RHEA:72868"/>
    </physiologicalReaction>
</comment>
<sequence length="145" mass="16812">MKLSELNRGFYAAVRFSDSTVHHLTKLQKELKIPFPVKAEDLHCTVVYSRVIVPFRALDDSYLLANKGTLDTFTNKNGTNALVLRFDSEHLQERHKYAKILGATYDFPEYLPHITLSYDVGSIQYTGEFEFPIEMTHEYTEEINF</sequence>
<evidence type="ECO:0000256" key="2">
    <source>
        <dbReference type="ARBA" id="ARBA00034233"/>
    </source>
</evidence>
<dbReference type="InterPro" id="IPR009097">
    <property type="entry name" value="Cyclic_Pdiesterase"/>
</dbReference>